<dbReference type="Gene3D" id="3.40.50.200">
    <property type="entry name" value="Peptidase S8/S53 domain"/>
    <property type="match status" value="1"/>
</dbReference>
<evidence type="ECO:0000256" key="7">
    <source>
        <dbReference type="ARBA" id="ARBA00023145"/>
    </source>
</evidence>
<evidence type="ECO:0000256" key="5">
    <source>
        <dbReference type="ARBA" id="ARBA00022825"/>
    </source>
</evidence>
<dbReference type="SMART" id="SM00944">
    <property type="entry name" value="Pro-kuma_activ"/>
    <property type="match status" value="1"/>
</dbReference>
<keyword evidence="3 8" id="KW-0479">Metal-binding</keyword>
<evidence type="ECO:0000256" key="4">
    <source>
        <dbReference type="ARBA" id="ARBA00022801"/>
    </source>
</evidence>
<dbReference type="InterPro" id="IPR030400">
    <property type="entry name" value="Sedolisin_dom"/>
</dbReference>
<comment type="caution">
    <text evidence="11">The sequence shown here is derived from an EMBL/GenBank/DDBJ whole genome shotgun (WGS) entry which is preliminary data.</text>
</comment>
<dbReference type="SUPFAM" id="SSF54897">
    <property type="entry name" value="Protease propeptides/inhibitors"/>
    <property type="match status" value="1"/>
</dbReference>
<dbReference type="CDD" id="cd11377">
    <property type="entry name" value="Pro-peptidase_S53"/>
    <property type="match status" value="1"/>
</dbReference>
<feature type="chain" id="PRO_5021737533" evidence="9">
    <location>
        <begin position="21"/>
        <end position="668"/>
    </location>
</feature>
<dbReference type="CDD" id="cd04056">
    <property type="entry name" value="Peptidases_S53"/>
    <property type="match status" value="1"/>
</dbReference>
<dbReference type="EMBL" id="QGML01000509">
    <property type="protein sequence ID" value="TVY91603.1"/>
    <property type="molecule type" value="Genomic_DNA"/>
</dbReference>
<feature type="active site" description="Charge relay system" evidence="8">
    <location>
        <position position="311"/>
    </location>
</feature>
<evidence type="ECO:0000256" key="8">
    <source>
        <dbReference type="PROSITE-ProRule" id="PRU01032"/>
    </source>
</evidence>
<feature type="active site" description="Charge relay system" evidence="8">
    <location>
        <position position="586"/>
    </location>
</feature>
<feature type="binding site" evidence="8">
    <location>
        <position position="646"/>
    </location>
    <ligand>
        <name>Ca(2+)</name>
        <dbReference type="ChEBI" id="CHEBI:29108"/>
    </ligand>
</feature>
<dbReference type="GO" id="GO:0006508">
    <property type="term" value="P:proteolysis"/>
    <property type="evidence" value="ECO:0007669"/>
    <property type="project" value="UniProtKB-KW"/>
</dbReference>
<keyword evidence="7" id="KW-0865">Zymogen</keyword>
<dbReference type="Proteomes" id="UP000315522">
    <property type="component" value="Unassembled WGS sequence"/>
</dbReference>
<dbReference type="PANTHER" id="PTHR14218">
    <property type="entry name" value="PROTEASE S8 TRIPEPTIDYL PEPTIDASE I CLN2"/>
    <property type="match status" value="1"/>
</dbReference>
<evidence type="ECO:0000256" key="9">
    <source>
        <dbReference type="SAM" id="SignalP"/>
    </source>
</evidence>
<dbReference type="InterPro" id="IPR050819">
    <property type="entry name" value="Tripeptidyl-peptidase_I"/>
</dbReference>
<evidence type="ECO:0000256" key="6">
    <source>
        <dbReference type="ARBA" id="ARBA00022837"/>
    </source>
</evidence>
<feature type="signal peptide" evidence="9">
    <location>
        <begin position="1"/>
        <end position="20"/>
    </location>
</feature>
<feature type="binding site" evidence="8">
    <location>
        <position position="628"/>
    </location>
    <ligand>
        <name>Ca(2+)</name>
        <dbReference type="ChEBI" id="CHEBI:29108"/>
    </ligand>
</feature>
<accession>A0A559MF57</accession>
<dbReference type="GO" id="GO:0004252">
    <property type="term" value="F:serine-type endopeptidase activity"/>
    <property type="evidence" value="ECO:0007669"/>
    <property type="project" value="UniProtKB-UniRule"/>
</dbReference>
<keyword evidence="4 8" id="KW-0378">Hydrolase</keyword>
<sequence>MLLNTLVASLASGLVLGAFASPLSHDYAGAKTRRVVPSSHSLHERHLSHWERQWTKRSKVPDTQILPMRIGLKQSNLKEGHDKLMDLSTPGSSNYGNHMTAEEVVDFFAPHQSTTDAVTEWLVSSGIGPDRFAVSVNKQWIQFDATAAEVEELLFAEYYVWNHLSGSHDIASEGYHLPTHIRKHVDYVTPGTRLRPRNVKNKRAGNFNKPQPMITQLPGFPFPNSSTCDVYVTAECTRVQYGIPNATTAAPGNELGIYESLDVHYSRKDLDIYYSTLYPNIPNGTYPEERLIDGAIGAIEDTTEYVPIDLEAPLDFDSSSPLIYPQGLVLFQEDDEYYESTEAFNGFWNTFLDAIDGSYCNYSAFGETGDCTAEECFDPVYPDPNPGGYTGQLQCGVYKPTNVISISYGAGEYGWPDYYMKRQCNEWMKLALQGTTIVMSSGDSGVGGTTCLGDSGKIFEVDFASSCPYVLSVGSTEWDRFDNVTTPTPGKKLNEVATKRFPSGGGFSNVFGVPDYQRDAVSAYFDQVESSLGFDAYHHFVANGDFSNVTGGVYHQGGRAYPDVGAVGDRQVVYSNGSWWLVGGTSLSSPVFGAVLTLANEARIAAGKSTLGFVHPALYQHPEAFNDITVGSNPGCNSTGFPAAKGWDPVTGLGTPNFPVLLKVLLGL</sequence>
<keyword evidence="9" id="KW-0732">Signal</keyword>
<evidence type="ECO:0000313" key="11">
    <source>
        <dbReference type="EMBL" id="TVY91603.1"/>
    </source>
</evidence>
<keyword evidence="12" id="KW-1185">Reference proteome</keyword>
<evidence type="ECO:0000256" key="1">
    <source>
        <dbReference type="ARBA" id="ARBA00004239"/>
    </source>
</evidence>
<reference evidence="11 12" key="1">
    <citation type="submission" date="2018-05" db="EMBL/GenBank/DDBJ databases">
        <title>Genome sequencing and assembly of the regulated plant pathogen Lachnellula willkommii and related sister species for the development of diagnostic species identification markers.</title>
        <authorList>
            <person name="Giroux E."/>
            <person name="Bilodeau G."/>
        </authorList>
    </citation>
    <scope>NUCLEOTIDE SEQUENCE [LARGE SCALE GENOMIC DNA]</scope>
    <source>
        <strain evidence="11 12">CBS 172.35</strain>
    </source>
</reference>
<dbReference type="GO" id="GO:0005576">
    <property type="term" value="C:extracellular region"/>
    <property type="evidence" value="ECO:0007669"/>
    <property type="project" value="UniProtKB-SubCell"/>
</dbReference>
<evidence type="ECO:0000259" key="10">
    <source>
        <dbReference type="PROSITE" id="PS51695"/>
    </source>
</evidence>
<gene>
    <name evidence="11" type="primary">sed1_1</name>
    <name evidence="11" type="ORF">LAWI1_G002572</name>
</gene>
<dbReference type="PROSITE" id="PS51695">
    <property type="entry name" value="SEDOLISIN"/>
    <property type="match status" value="1"/>
</dbReference>
<feature type="binding site" evidence="8">
    <location>
        <position position="648"/>
    </location>
    <ligand>
        <name>Ca(2+)</name>
        <dbReference type="ChEBI" id="CHEBI:29108"/>
    </ligand>
</feature>
<dbReference type="InterPro" id="IPR015366">
    <property type="entry name" value="S53_propep"/>
</dbReference>
<dbReference type="AlphaFoldDB" id="A0A559MF57"/>
<keyword evidence="5 8" id="KW-0720">Serine protease</keyword>
<keyword evidence="6 8" id="KW-0106">Calcium</keyword>
<comment type="subcellular location">
    <subcellularLocation>
        <location evidence="1">Secreted</location>
        <location evidence="1">Extracellular space</location>
    </subcellularLocation>
</comment>
<evidence type="ECO:0000256" key="2">
    <source>
        <dbReference type="ARBA" id="ARBA00022670"/>
    </source>
</evidence>
<name>A0A559MF57_9HELO</name>
<feature type="active site" description="Charge relay system" evidence="8">
    <location>
        <position position="315"/>
    </location>
</feature>
<feature type="domain" description="Peptidase S53" evidence="10">
    <location>
        <begin position="231"/>
        <end position="668"/>
    </location>
</feature>
<dbReference type="PANTHER" id="PTHR14218:SF19">
    <property type="entry name" value="SERINE PROTEASE AORO, PUTATIVE (AFU_ORTHOLOGUE AFUA_6G10250)-RELATED"/>
    <property type="match status" value="1"/>
</dbReference>
<keyword evidence="2 8" id="KW-0645">Protease</keyword>
<proteinExistence type="predicted"/>
<dbReference type="GO" id="GO:0046872">
    <property type="term" value="F:metal ion binding"/>
    <property type="evidence" value="ECO:0007669"/>
    <property type="project" value="UniProtKB-UniRule"/>
</dbReference>
<protein>
    <submittedName>
        <fullName evidence="11">Tripeptidyl-peptidase</fullName>
    </submittedName>
</protein>
<dbReference type="Pfam" id="PF09286">
    <property type="entry name" value="Pro-kuma_activ"/>
    <property type="match status" value="1"/>
</dbReference>
<dbReference type="SUPFAM" id="SSF52743">
    <property type="entry name" value="Subtilisin-like"/>
    <property type="match status" value="1"/>
</dbReference>
<comment type="cofactor">
    <cofactor evidence="8">
        <name>Ca(2+)</name>
        <dbReference type="ChEBI" id="CHEBI:29108"/>
    </cofactor>
    <text evidence="8">Binds 1 Ca(2+) ion per subunit.</text>
</comment>
<dbReference type="InterPro" id="IPR036852">
    <property type="entry name" value="Peptidase_S8/S53_dom_sf"/>
</dbReference>
<evidence type="ECO:0000313" key="12">
    <source>
        <dbReference type="Proteomes" id="UP000315522"/>
    </source>
</evidence>
<organism evidence="11 12">
    <name type="scientific">Lachnellula willkommii</name>
    <dbReference type="NCBI Taxonomy" id="215461"/>
    <lineage>
        <taxon>Eukaryota</taxon>
        <taxon>Fungi</taxon>
        <taxon>Dikarya</taxon>
        <taxon>Ascomycota</taxon>
        <taxon>Pezizomycotina</taxon>
        <taxon>Leotiomycetes</taxon>
        <taxon>Helotiales</taxon>
        <taxon>Lachnaceae</taxon>
        <taxon>Lachnellula</taxon>
    </lineage>
</organism>
<evidence type="ECO:0000256" key="3">
    <source>
        <dbReference type="ARBA" id="ARBA00022723"/>
    </source>
</evidence>
<feature type="binding site" evidence="8">
    <location>
        <position position="627"/>
    </location>
    <ligand>
        <name>Ca(2+)</name>
        <dbReference type="ChEBI" id="CHEBI:29108"/>
    </ligand>
</feature>
<dbReference type="GO" id="GO:0008240">
    <property type="term" value="F:tripeptidyl-peptidase activity"/>
    <property type="evidence" value="ECO:0007669"/>
    <property type="project" value="TreeGrafter"/>
</dbReference>